<protein>
    <submittedName>
        <fullName evidence="1">Uncharacterized protein</fullName>
    </submittedName>
</protein>
<gene>
    <name evidence="1" type="ORF">SAMN02745243_02736</name>
</gene>
<dbReference type="STRING" id="1121950.SAMN02745243_02736"/>
<keyword evidence="2" id="KW-1185">Reference proteome</keyword>
<dbReference type="RefSeq" id="WP_073111434.1">
    <property type="nucleotide sequence ID" value="NZ_FQZY01000043.1"/>
</dbReference>
<evidence type="ECO:0000313" key="2">
    <source>
        <dbReference type="Proteomes" id="UP000184301"/>
    </source>
</evidence>
<dbReference type="Proteomes" id="UP000184301">
    <property type="component" value="Unassembled WGS sequence"/>
</dbReference>
<organism evidence="1 2">
    <name type="scientific">Hespellia stercorisuis DSM 15480</name>
    <dbReference type="NCBI Taxonomy" id="1121950"/>
    <lineage>
        <taxon>Bacteria</taxon>
        <taxon>Bacillati</taxon>
        <taxon>Bacillota</taxon>
        <taxon>Clostridia</taxon>
        <taxon>Lachnospirales</taxon>
        <taxon>Lachnospiraceae</taxon>
        <taxon>Hespellia</taxon>
    </lineage>
</organism>
<name>A0A1M6RMM9_9FIRM</name>
<proteinExistence type="predicted"/>
<sequence length="121" mass="13663">MRLKQNRLHKYVHMSAGIKRDNEGGTCTEYGEPSCFSAEMWSAGGKVQTEQYGDRVPNIRNLRIDGRYSEISGENGKLMYSVEKGPTITVNDGICINSDQPDYKVIAIYPYSHLTIEVEKI</sequence>
<dbReference type="EMBL" id="FQZY01000043">
    <property type="protein sequence ID" value="SHK33712.1"/>
    <property type="molecule type" value="Genomic_DNA"/>
</dbReference>
<reference evidence="1 2" key="1">
    <citation type="submission" date="2016-11" db="EMBL/GenBank/DDBJ databases">
        <authorList>
            <person name="Jaros S."/>
            <person name="Januszkiewicz K."/>
            <person name="Wedrychowicz H."/>
        </authorList>
    </citation>
    <scope>NUCLEOTIDE SEQUENCE [LARGE SCALE GENOMIC DNA]</scope>
    <source>
        <strain evidence="1 2">DSM 15480</strain>
    </source>
</reference>
<dbReference type="AlphaFoldDB" id="A0A1M6RMM9"/>
<evidence type="ECO:0000313" key="1">
    <source>
        <dbReference type="EMBL" id="SHK33712.1"/>
    </source>
</evidence>
<dbReference type="OrthoDB" id="2637769at2"/>
<accession>A0A1M6RMM9</accession>